<protein>
    <submittedName>
        <fullName evidence="9">Trichothecene efflux pump</fullName>
    </submittedName>
</protein>
<feature type="region of interest" description="Disordered" evidence="6">
    <location>
        <begin position="582"/>
        <end position="616"/>
    </location>
</feature>
<evidence type="ECO:0000313" key="10">
    <source>
        <dbReference type="Proteomes" id="UP001244011"/>
    </source>
</evidence>
<evidence type="ECO:0000256" key="6">
    <source>
        <dbReference type="SAM" id="MobiDB-lite"/>
    </source>
</evidence>
<feature type="transmembrane region" description="Helical" evidence="7">
    <location>
        <begin position="217"/>
        <end position="236"/>
    </location>
</feature>
<keyword evidence="3 7" id="KW-0812">Transmembrane</keyword>
<dbReference type="Gene3D" id="1.20.1250.20">
    <property type="entry name" value="MFS general substrate transporter like domains"/>
    <property type="match status" value="2"/>
</dbReference>
<accession>A0AAJ0BTD0</accession>
<evidence type="ECO:0000256" key="7">
    <source>
        <dbReference type="SAM" id="Phobius"/>
    </source>
</evidence>
<comment type="subcellular location">
    <subcellularLocation>
        <location evidence="1">Membrane</location>
        <topology evidence="1">Multi-pass membrane protein</topology>
    </subcellularLocation>
</comment>
<evidence type="ECO:0000256" key="2">
    <source>
        <dbReference type="ARBA" id="ARBA00022448"/>
    </source>
</evidence>
<dbReference type="InterPro" id="IPR036259">
    <property type="entry name" value="MFS_trans_sf"/>
</dbReference>
<dbReference type="PROSITE" id="PS00216">
    <property type="entry name" value="SUGAR_TRANSPORT_1"/>
    <property type="match status" value="1"/>
</dbReference>
<dbReference type="PANTHER" id="PTHR23501:SF109">
    <property type="entry name" value="MAJOR FACILITATOR SUPERFAMILY (MFS) PROFILE DOMAIN-CONTAINING PROTEIN-RELATED"/>
    <property type="match status" value="1"/>
</dbReference>
<reference evidence="9" key="1">
    <citation type="submission" date="2023-06" db="EMBL/GenBank/DDBJ databases">
        <title>Genome-scale phylogeny and comparative genomics of the fungal order Sordariales.</title>
        <authorList>
            <consortium name="Lawrence Berkeley National Laboratory"/>
            <person name="Hensen N."/>
            <person name="Bonometti L."/>
            <person name="Westerberg I."/>
            <person name="Brannstrom I.O."/>
            <person name="Guillou S."/>
            <person name="Cros-Aarteil S."/>
            <person name="Calhoun S."/>
            <person name="Haridas S."/>
            <person name="Kuo A."/>
            <person name="Mondo S."/>
            <person name="Pangilinan J."/>
            <person name="Riley R."/>
            <person name="Labutti K."/>
            <person name="Andreopoulos B."/>
            <person name="Lipzen A."/>
            <person name="Chen C."/>
            <person name="Yanf M."/>
            <person name="Daum C."/>
            <person name="Ng V."/>
            <person name="Clum A."/>
            <person name="Steindorff A."/>
            <person name="Ohm R."/>
            <person name="Martin F."/>
            <person name="Silar P."/>
            <person name="Natvig D."/>
            <person name="Lalanne C."/>
            <person name="Gautier V."/>
            <person name="Ament-Velasquez S.L."/>
            <person name="Kruys A."/>
            <person name="Hutchinson M.I."/>
            <person name="Powell A.J."/>
            <person name="Barry K."/>
            <person name="Miller A.N."/>
            <person name="Grigoriev I.V."/>
            <person name="Debuchy R."/>
            <person name="Gladieux P."/>
            <person name="Thoren M.H."/>
            <person name="Johannesson H."/>
        </authorList>
    </citation>
    <scope>NUCLEOTIDE SEQUENCE</scope>
    <source>
        <strain evidence="9">8032-3</strain>
    </source>
</reference>
<feature type="transmembrane region" description="Helical" evidence="7">
    <location>
        <begin position="58"/>
        <end position="76"/>
    </location>
</feature>
<dbReference type="GO" id="GO:0022857">
    <property type="term" value="F:transmembrane transporter activity"/>
    <property type="evidence" value="ECO:0007669"/>
    <property type="project" value="InterPro"/>
</dbReference>
<evidence type="ECO:0000256" key="5">
    <source>
        <dbReference type="ARBA" id="ARBA00023136"/>
    </source>
</evidence>
<dbReference type="InterPro" id="IPR053791">
    <property type="entry name" value="MFS_Tri12-like"/>
</dbReference>
<gene>
    <name evidence="9" type="ORF">QBC33DRAFT_458081</name>
</gene>
<dbReference type="RefSeq" id="XP_060280318.1">
    <property type="nucleotide sequence ID" value="XM_060424878.1"/>
</dbReference>
<feature type="transmembrane region" description="Helical" evidence="7">
    <location>
        <begin position="257"/>
        <end position="279"/>
    </location>
</feature>
<proteinExistence type="predicted"/>
<name>A0AAJ0BTD0_9PEZI</name>
<feature type="transmembrane region" description="Helical" evidence="7">
    <location>
        <begin position="545"/>
        <end position="564"/>
    </location>
</feature>
<dbReference type="CDD" id="cd06179">
    <property type="entry name" value="MFS_TRI12_like"/>
    <property type="match status" value="1"/>
</dbReference>
<evidence type="ECO:0000256" key="1">
    <source>
        <dbReference type="ARBA" id="ARBA00004141"/>
    </source>
</evidence>
<feature type="transmembrane region" description="Helical" evidence="7">
    <location>
        <begin position="183"/>
        <end position="205"/>
    </location>
</feature>
<evidence type="ECO:0000313" key="9">
    <source>
        <dbReference type="EMBL" id="KAK1764105.1"/>
    </source>
</evidence>
<evidence type="ECO:0000259" key="8">
    <source>
        <dbReference type="PROSITE" id="PS50850"/>
    </source>
</evidence>
<dbReference type="InterPro" id="IPR020846">
    <property type="entry name" value="MFS_dom"/>
</dbReference>
<feature type="transmembrane region" description="Helical" evidence="7">
    <location>
        <begin position="328"/>
        <end position="349"/>
    </location>
</feature>
<organism evidence="9 10">
    <name type="scientific">Phialemonium atrogriseum</name>
    <dbReference type="NCBI Taxonomy" id="1093897"/>
    <lineage>
        <taxon>Eukaryota</taxon>
        <taxon>Fungi</taxon>
        <taxon>Dikarya</taxon>
        <taxon>Ascomycota</taxon>
        <taxon>Pezizomycotina</taxon>
        <taxon>Sordariomycetes</taxon>
        <taxon>Sordariomycetidae</taxon>
        <taxon>Cephalothecales</taxon>
        <taxon>Cephalothecaceae</taxon>
        <taxon>Phialemonium</taxon>
    </lineage>
</organism>
<keyword evidence="4 7" id="KW-1133">Transmembrane helix</keyword>
<dbReference type="Proteomes" id="UP001244011">
    <property type="component" value="Unassembled WGS sequence"/>
</dbReference>
<sequence length="616" mass="65020">MADSQSVDIKVQGSRAEHIERDVAKVVHADGTVDYIDARAIGGDSENLPKGYFRSPQFIGTVVAQCLASTIAYLGWVLPANTLTIINADLGNSPNISWVATIWTLSSCIGFLLVGRLSDIFGRKWVVMGTTGLSIIGCIIGACARNVEMLIGANACNGLSAAGQLSFGIFLGELVPNKYRGPIVTVVFLSSLPFAVFGPVIARLLIQNTAAGWRWSYYIGIILGVITGVLYHFFYHPPTYDQLHVHGKTKWQMFKELDFIGIFLFISGCVLFLIGLSWGGLAYPWVSAPTLCTLLLGITTLAGFALYEGLVCKTQPFMPPRLFKNIGFVAIIVIATIGSMVYYSLTILWPTIIGTVYTTDSIKIGLQSSVVGGGVLLGQAFGGMAISFVPRLKIQAVVAACMAMAFITPLVTLTPDSWAMTIALGTLGCIAIGYIENISFPGVTLVLEPQDIGLATGVLGSIRGMGGAVAQALYVSVLQNELKKNIPAFVSPAATEAGLPESSLAALLAAAAGGAGFDDVPGATEGVVAAVAEALKTAHVRSFRMVFLCTIPFSVILIVASFFVPNMEKFLHNNVAKRLQGKGHMGDDAPVPAAAPTSVGAAEGEVREKTAETVGV</sequence>
<keyword evidence="5 7" id="KW-0472">Membrane</keyword>
<feature type="compositionally biased region" description="Basic and acidic residues" evidence="6">
    <location>
        <begin position="604"/>
        <end position="616"/>
    </location>
</feature>
<feature type="transmembrane region" description="Helical" evidence="7">
    <location>
        <begin position="418"/>
        <end position="435"/>
    </location>
</feature>
<feature type="transmembrane region" description="Helical" evidence="7">
    <location>
        <begin position="285"/>
        <end position="307"/>
    </location>
</feature>
<dbReference type="PROSITE" id="PS50850">
    <property type="entry name" value="MFS"/>
    <property type="match status" value="1"/>
</dbReference>
<dbReference type="InterPro" id="IPR005829">
    <property type="entry name" value="Sugar_transporter_CS"/>
</dbReference>
<feature type="transmembrane region" description="Helical" evidence="7">
    <location>
        <begin position="396"/>
        <end position="412"/>
    </location>
</feature>
<feature type="transmembrane region" description="Helical" evidence="7">
    <location>
        <begin position="96"/>
        <end position="114"/>
    </location>
</feature>
<keyword evidence="2" id="KW-0813">Transport</keyword>
<feature type="domain" description="Major facilitator superfamily (MFS) profile" evidence="8">
    <location>
        <begin position="61"/>
        <end position="569"/>
    </location>
</feature>
<dbReference type="Pfam" id="PF06609">
    <property type="entry name" value="TRI12"/>
    <property type="match status" value="1"/>
</dbReference>
<evidence type="ECO:0000256" key="3">
    <source>
        <dbReference type="ARBA" id="ARBA00022692"/>
    </source>
</evidence>
<dbReference type="GeneID" id="85308065"/>
<dbReference type="InterPro" id="IPR010573">
    <property type="entry name" value="MFS_Str1/Tri12-like"/>
</dbReference>
<feature type="transmembrane region" description="Helical" evidence="7">
    <location>
        <begin position="150"/>
        <end position="171"/>
    </location>
</feature>
<feature type="transmembrane region" description="Helical" evidence="7">
    <location>
        <begin position="126"/>
        <end position="144"/>
    </location>
</feature>
<evidence type="ECO:0000256" key="4">
    <source>
        <dbReference type="ARBA" id="ARBA00022989"/>
    </source>
</evidence>
<dbReference type="EMBL" id="MU839022">
    <property type="protein sequence ID" value="KAK1764105.1"/>
    <property type="molecule type" value="Genomic_DNA"/>
</dbReference>
<dbReference type="AlphaFoldDB" id="A0AAJ0BTD0"/>
<comment type="caution">
    <text evidence="9">The sequence shown here is derived from an EMBL/GenBank/DDBJ whole genome shotgun (WGS) entry which is preliminary data.</text>
</comment>
<dbReference type="PANTHER" id="PTHR23501">
    <property type="entry name" value="MAJOR FACILITATOR SUPERFAMILY"/>
    <property type="match status" value="1"/>
</dbReference>
<keyword evidence="10" id="KW-1185">Reference proteome</keyword>
<feature type="transmembrane region" description="Helical" evidence="7">
    <location>
        <begin position="369"/>
        <end position="389"/>
    </location>
</feature>
<dbReference type="GO" id="GO:0005886">
    <property type="term" value="C:plasma membrane"/>
    <property type="evidence" value="ECO:0007669"/>
    <property type="project" value="TreeGrafter"/>
</dbReference>
<dbReference type="SUPFAM" id="SSF103473">
    <property type="entry name" value="MFS general substrate transporter"/>
    <property type="match status" value="1"/>
</dbReference>